<comment type="caution">
    <text evidence="7">The sequence shown here is derived from an EMBL/GenBank/DDBJ whole genome shotgun (WGS) entry which is preliminary data.</text>
</comment>
<protein>
    <submittedName>
        <fullName evidence="7">Putative phage infection (PIP) family protein YhgE</fullName>
    </submittedName>
</protein>
<evidence type="ECO:0000259" key="6">
    <source>
        <dbReference type="Pfam" id="PF12698"/>
    </source>
</evidence>
<evidence type="ECO:0000256" key="5">
    <source>
        <dbReference type="SAM" id="Phobius"/>
    </source>
</evidence>
<dbReference type="EMBL" id="JACHGK010000001">
    <property type="protein sequence ID" value="MBB6443953.1"/>
    <property type="molecule type" value="Genomic_DNA"/>
</dbReference>
<gene>
    <name evidence="7" type="ORF">HNR53_000541</name>
</gene>
<feature type="transmembrane region" description="Helical" evidence="5">
    <location>
        <begin position="279"/>
        <end position="299"/>
    </location>
</feature>
<dbReference type="Gene3D" id="3.40.1710.10">
    <property type="entry name" value="abc type-2 transporter like domain"/>
    <property type="match status" value="1"/>
</dbReference>
<keyword evidence="3 5" id="KW-1133">Transmembrane helix</keyword>
<evidence type="ECO:0000256" key="2">
    <source>
        <dbReference type="ARBA" id="ARBA00022692"/>
    </source>
</evidence>
<keyword evidence="2 5" id="KW-0812">Transmembrane</keyword>
<evidence type="ECO:0000256" key="3">
    <source>
        <dbReference type="ARBA" id="ARBA00022989"/>
    </source>
</evidence>
<dbReference type="Pfam" id="PF12698">
    <property type="entry name" value="ABC2_membrane_3"/>
    <property type="match status" value="1"/>
</dbReference>
<dbReference type="PANTHER" id="PTHR43077:SF5">
    <property type="entry name" value="PHAGE INFECTION PROTEIN"/>
    <property type="match status" value="1"/>
</dbReference>
<evidence type="ECO:0000313" key="7">
    <source>
        <dbReference type="EMBL" id="MBB6443953.1"/>
    </source>
</evidence>
<dbReference type="GO" id="GO:0140359">
    <property type="term" value="F:ABC-type transporter activity"/>
    <property type="evidence" value="ECO:0007669"/>
    <property type="project" value="InterPro"/>
</dbReference>
<dbReference type="GO" id="GO:0016020">
    <property type="term" value="C:membrane"/>
    <property type="evidence" value="ECO:0007669"/>
    <property type="project" value="UniProtKB-SubCell"/>
</dbReference>
<evidence type="ECO:0000256" key="1">
    <source>
        <dbReference type="ARBA" id="ARBA00004141"/>
    </source>
</evidence>
<evidence type="ECO:0000313" key="8">
    <source>
        <dbReference type="Proteomes" id="UP000531594"/>
    </source>
</evidence>
<name>A0A7X0LTX3_9BACI</name>
<keyword evidence="8" id="KW-1185">Reference proteome</keyword>
<organism evidence="7 8">
    <name type="scientific">Bacillus benzoevorans</name>
    <dbReference type="NCBI Taxonomy" id="1456"/>
    <lineage>
        <taxon>Bacteria</taxon>
        <taxon>Bacillati</taxon>
        <taxon>Bacillota</taxon>
        <taxon>Bacilli</taxon>
        <taxon>Bacillales</taxon>
        <taxon>Bacillaceae</taxon>
        <taxon>Bacillus</taxon>
    </lineage>
</organism>
<feature type="transmembrane region" description="Helical" evidence="5">
    <location>
        <begin position="306"/>
        <end position="323"/>
    </location>
</feature>
<dbReference type="PANTHER" id="PTHR43077">
    <property type="entry name" value="TRANSPORT PERMEASE YVFS-RELATED"/>
    <property type="match status" value="1"/>
</dbReference>
<sequence length="399" mass="44373">MKAVKSLLKFQETKIGLVTAFAFLLIFFCIWMTAYNGITDRADNLKIGFVNEDGSLGLKIKETLVQKVPFDMQTYSSLQDAKQEMNERNLDMVILIPKDFSQSIQTNEEAKIEYFINQANASMAKQIMDNAAQNITKTVNENIYSYKQQVMLQNGSGQLTSLVPSQELTQVVSQNITQIVQSLNVNTVQSSVQKTNNAEGFAVTMVPMMMILASFVGSMIMSMNINIAAMKLKNTHGRWSIFSARLLLNLGASLLLSLLTILLMLVFNIEWKTSMLQTWIFQTFVFFSFISLTQMFVIVFGTGGMVFNIIFLSIQLVTSGVMVPKVMLPEFYQTISASLPATYAANGYYTVIFGGKELSGDMNLLLIISGITLLIAAVRLIFQKKAAQKSKVEAVNPVG</sequence>
<dbReference type="InterPro" id="IPR051328">
    <property type="entry name" value="T7SS_ABC-Transporter"/>
</dbReference>
<feature type="transmembrane region" description="Helical" evidence="5">
    <location>
        <begin position="201"/>
        <end position="225"/>
    </location>
</feature>
<feature type="transmembrane region" description="Helical" evidence="5">
    <location>
        <begin position="364"/>
        <end position="382"/>
    </location>
</feature>
<feature type="domain" description="ABC-2 type transporter transmembrane" evidence="6">
    <location>
        <begin position="16"/>
        <end position="377"/>
    </location>
</feature>
<feature type="transmembrane region" description="Helical" evidence="5">
    <location>
        <begin position="246"/>
        <end position="267"/>
    </location>
</feature>
<feature type="transmembrane region" description="Helical" evidence="5">
    <location>
        <begin position="15"/>
        <end position="34"/>
    </location>
</feature>
<reference evidence="7 8" key="1">
    <citation type="submission" date="2020-08" db="EMBL/GenBank/DDBJ databases">
        <title>Genomic Encyclopedia of Type Strains, Phase IV (KMG-IV): sequencing the most valuable type-strain genomes for metagenomic binning, comparative biology and taxonomic classification.</title>
        <authorList>
            <person name="Goeker M."/>
        </authorList>
    </citation>
    <scope>NUCLEOTIDE SEQUENCE [LARGE SCALE GENOMIC DNA]</scope>
    <source>
        <strain evidence="7 8">DSM 5391</strain>
    </source>
</reference>
<dbReference type="RefSeq" id="WP_184522504.1">
    <property type="nucleotide sequence ID" value="NZ_JACHGK010000001.1"/>
</dbReference>
<evidence type="ECO:0000256" key="4">
    <source>
        <dbReference type="ARBA" id="ARBA00023136"/>
    </source>
</evidence>
<accession>A0A7X0LTX3</accession>
<dbReference type="InterPro" id="IPR013525">
    <property type="entry name" value="ABC2_TM"/>
</dbReference>
<dbReference type="Proteomes" id="UP000531594">
    <property type="component" value="Unassembled WGS sequence"/>
</dbReference>
<comment type="subcellular location">
    <subcellularLocation>
        <location evidence="1">Membrane</location>
        <topology evidence="1">Multi-pass membrane protein</topology>
    </subcellularLocation>
</comment>
<dbReference type="AlphaFoldDB" id="A0A7X0LTX3"/>
<proteinExistence type="predicted"/>
<keyword evidence="4 5" id="KW-0472">Membrane</keyword>